<dbReference type="Proteomes" id="UP000530268">
    <property type="component" value="Unassembled WGS sequence"/>
</dbReference>
<dbReference type="EMBL" id="JACIEI010000001">
    <property type="protein sequence ID" value="MBB3992958.1"/>
    <property type="molecule type" value="Genomic_DNA"/>
</dbReference>
<name>A0A7W6GZU5_9RHOB</name>
<keyword evidence="3" id="KW-1185">Reference proteome</keyword>
<comment type="caution">
    <text evidence="2">The sequence shown here is derived from an EMBL/GenBank/DDBJ whole genome shotgun (WGS) entry which is preliminary data.</text>
</comment>
<evidence type="ECO:0000313" key="3">
    <source>
        <dbReference type="Proteomes" id="UP000530268"/>
    </source>
</evidence>
<proteinExistence type="predicted"/>
<dbReference type="RefSeq" id="WP_184562518.1">
    <property type="nucleotide sequence ID" value="NZ_JACIEI010000001.1"/>
</dbReference>
<evidence type="ECO:0008006" key="4">
    <source>
        <dbReference type="Google" id="ProtNLM"/>
    </source>
</evidence>
<organism evidence="2 3">
    <name type="scientific">Sulfitobacter undariae</name>
    <dbReference type="NCBI Taxonomy" id="1563671"/>
    <lineage>
        <taxon>Bacteria</taxon>
        <taxon>Pseudomonadati</taxon>
        <taxon>Pseudomonadota</taxon>
        <taxon>Alphaproteobacteria</taxon>
        <taxon>Rhodobacterales</taxon>
        <taxon>Roseobacteraceae</taxon>
        <taxon>Sulfitobacter</taxon>
    </lineage>
</organism>
<evidence type="ECO:0000256" key="1">
    <source>
        <dbReference type="SAM" id="Phobius"/>
    </source>
</evidence>
<evidence type="ECO:0000313" key="2">
    <source>
        <dbReference type="EMBL" id="MBB3992958.1"/>
    </source>
</evidence>
<keyword evidence="1" id="KW-0812">Transmembrane</keyword>
<reference evidence="2 3" key="1">
    <citation type="submission" date="2020-08" db="EMBL/GenBank/DDBJ databases">
        <title>Genomic Encyclopedia of Type Strains, Phase IV (KMG-IV): sequencing the most valuable type-strain genomes for metagenomic binning, comparative biology and taxonomic classification.</title>
        <authorList>
            <person name="Goeker M."/>
        </authorList>
    </citation>
    <scope>NUCLEOTIDE SEQUENCE [LARGE SCALE GENOMIC DNA]</scope>
    <source>
        <strain evidence="2 3">DSM 102234</strain>
    </source>
</reference>
<keyword evidence="1" id="KW-1133">Transmembrane helix</keyword>
<sequence length="175" mass="19214">MTTFADAPATNPDTNPDEVLFTLGVAAPRRYLGMGLLGMLGLMLIYIGSFQSPAFGWGLLLVLLGAGSLWMVDKMRRASGTRIELTRTVLRDSDGTVIVTLADIEKMDSGLFAFKPSNGFLVRSKRPSGKDWRPGLWWRVGRRIGVGGMTPASQTKRMAEIIGEMVAERDRLSHQ</sequence>
<gene>
    <name evidence="2" type="ORF">GGR95_000577</name>
</gene>
<feature type="transmembrane region" description="Helical" evidence="1">
    <location>
        <begin position="54"/>
        <end position="72"/>
    </location>
</feature>
<keyword evidence="1" id="KW-0472">Membrane</keyword>
<feature type="transmembrane region" description="Helical" evidence="1">
    <location>
        <begin position="31"/>
        <end position="48"/>
    </location>
</feature>
<accession>A0A7W6GZU5</accession>
<dbReference type="AlphaFoldDB" id="A0A7W6GZU5"/>
<protein>
    <recommendedName>
        <fullName evidence="4">DUF304 domain-containing protein</fullName>
    </recommendedName>
</protein>